<dbReference type="PROSITE" id="PS00560">
    <property type="entry name" value="CARBOXYPEPT_SER_HIS"/>
    <property type="match status" value="1"/>
</dbReference>
<comment type="similarity">
    <text evidence="1 6">Belongs to the peptidase S10 family.</text>
</comment>
<keyword evidence="8" id="KW-1185">Reference proteome</keyword>
<dbReference type="Gene3D" id="3.40.50.1820">
    <property type="entry name" value="alpha/beta hydrolase"/>
    <property type="match status" value="1"/>
</dbReference>
<proteinExistence type="inferred from homology"/>
<dbReference type="Proteomes" id="UP000799640">
    <property type="component" value="Unassembled WGS sequence"/>
</dbReference>
<dbReference type="Pfam" id="PF00450">
    <property type="entry name" value="Peptidase_S10"/>
    <property type="match status" value="1"/>
</dbReference>
<dbReference type="AlphaFoldDB" id="A0A6G1HLM6"/>
<dbReference type="InterPro" id="IPR029058">
    <property type="entry name" value="AB_hydrolase_fold"/>
</dbReference>
<gene>
    <name evidence="7" type="ORF">EJ06DRAFT_559536</name>
</gene>
<evidence type="ECO:0000256" key="2">
    <source>
        <dbReference type="ARBA" id="ARBA00022645"/>
    </source>
</evidence>
<feature type="chain" id="PRO_5026375747" description="Carboxypeptidase" evidence="6">
    <location>
        <begin position="24"/>
        <end position="538"/>
    </location>
</feature>
<reference evidence="7" key="1">
    <citation type="journal article" date="2020" name="Stud. Mycol.">
        <title>101 Dothideomycetes genomes: a test case for predicting lifestyles and emergence of pathogens.</title>
        <authorList>
            <person name="Haridas S."/>
            <person name="Albert R."/>
            <person name="Binder M."/>
            <person name="Bloem J."/>
            <person name="Labutti K."/>
            <person name="Salamov A."/>
            <person name="Andreopoulos B."/>
            <person name="Baker S."/>
            <person name="Barry K."/>
            <person name="Bills G."/>
            <person name="Bluhm B."/>
            <person name="Cannon C."/>
            <person name="Castanera R."/>
            <person name="Culley D."/>
            <person name="Daum C."/>
            <person name="Ezra D."/>
            <person name="Gonzalez J."/>
            <person name="Henrissat B."/>
            <person name="Kuo A."/>
            <person name="Liang C."/>
            <person name="Lipzen A."/>
            <person name="Lutzoni F."/>
            <person name="Magnuson J."/>
            <person name="Mondo S."/>
            <person name="Nolan M."/>
            <person name="Ohm R."/>
            <person name="Pangilinan J."/>
            <person name="Park H.-J."/>
            <person name="Ramirez L."/>
            <person name="Alfaro M."/>
            <person name="Sun H."/>
            <person name="Tritt A."/>
            <person name="Yoshinaga Y."/>
            <person name="Zwiers L.-H."/>
            <person name="Turgeon B."/>
            <person name="Goodwin S."/>
            <person name="Spatafora J."/>
            <person name="Crous P."/>
            <person name="Grigoriev I."/>
        </authorList>
    </citation>
    <scope>NUCLEOTIDE SEQUENCE</scope>
    <source>
        <strain evidence="7">CBS 262.69</strain>
    </source>
</reference>
<evidence type="ECO:0000256" key="6">
    <source>
        <dbReference type="RuleBase" id="RU361156"/>
    </source>
</evidence>
<keyword evidence="6" id="KW-0732">Signal</keyword>
<dbReference type="PANTHER" id="PTHR11802:SF479">
    <property type="entry name" value="CARBOXYPEPTIDASE"/>
    <property type="match status" value="1"/>
</dbReference>
<dbReference type="GO" id="GO:0004185">
    <property type="term" value="F:serine-type carboxypeptidase activity"/>
    <property type="evidence" value="ECO:0007669"/>
    <property type="project" value="UniProtKB-UniRule"/>
</dbReference>
<keyword evidence="4 6" id="KW-0378">Hydrolase</keyword>
<keyword evidence="3 6" id="KW-0645">Protease</keyword>
<keyword evidence="5" id="KW-0325">Glycoprotein</keyword>
<dbReference type="SUPFAM" id="SSF53474">
    <property type="entry name" value="alpha/beta-Hydrolases"/>
    <property type="match status" value="1"/>
</dbReference>
<dbReference type="InterPro" id="IPR018202">
    <property type="entry name" value="Ser_caboxypep_ser_AS"/>
</dbReference>
<dbReference type="PRINTS" id="PR00724">
    <property type="entry name" value="CRBOXYPTASEC"/>
</dbReference>
<evidence type="ECO:0000256" key="5">
    <source>
        <dbReference type="ARBA" id="ARBA00023180"/>
    </source>
</evidence>
<keyword evidence="2 6" id="KW-0121">Carboxypeptidase</keyword>
<dbReference type="InterPro" id="IPR033124">
    <property type="entry name" value="Ser_caboxypep_his_AS"/>
</dbReference>
<evidence type="ECO:0000256" key="1">
    <source>
        <dbReference type="ARBA" id="ARBA00009431"/>
    </source>
</evidence>
<evidence type="ECO:0000256" key="4">
    <source>
        <dbReference type="ARBA" id="ARBA00022801"/>
    </source>
</evidence>
<feature type="signal peptide" evidence="6">
    <location>
        <begin position="1"/>
        <end position="23"/>
    </location>
</feature>
<dbReference type="EMBL" id="ML996705">
    <property type="protein sequence ID" value="KAF2396902.1"/>
    <property type="molecule type" value="Genomic_DNA"/>
</dbReference>
<accession>A0A6G1HLM6</accession>
<sequence>MLRFLSLSVVCLLFLLCCDAVSGRETSDERARAVRARRAAMANSRPKAAKAPRQAPAMRFLSDNTKGFFVNSLPNVPYDLGELYSGQLPVGNDTSRNMFFAFQPTVGAPVDELVVWFNGGPGCSSLEAFFQENGLISWQWGQTTPVINQYSWVNLTNVLWVEYPIGLGFSTGAVTATSEEETAADFLAFFRNFQDTFGISGLKTFIAGESYAGRYVPYVADALLSAPDADRFNVSGALMYDPVIGQYEYIGQTVAAVPFIEKHALLFNFNATFMEQLKREHEYCGYANYTDTFLTFPPLGQQPEIVRPFAEPGSGVNCDVWGKAYMAAYQPNPCFNVYEINSMCPLLGDPLGFPTDLQYQYPGTGGVYFDRPDVKAAMHAPPNVSWSECSGPVFANKAGQYRNGDLSADPIQSVLPRLIEATNRVLIANGDFDFEILTDGTLLSIQNMTWGGKMGFQTAPATPIDIRLPDLQYGAVFEASGLGGYDGGDQGQGVMGVQHFERGLMWAETFQSGHMQPQFQPRSSYRHLQWVLGRIEEL</sequence>
<dbReference type="InterPro" id="IPR001563">
    <property type="entry name" value="Peptidase_S10"/>
</dbReference>
<dbReference type="GO" id="GO:0006508">
    <property type="term" value="P:proteolysis"/>
    <property type="evidence" value="ECO:0007669"/>
    <property type="project" value="UniProtKB-KW"/>
</dbReference>
<dbReference type="PANTHER" id="PTHR11802">
    <property type="entry name" value="SERINE PROTEASE FAMILY S10 SERINE CARBOXYPEPTIDASE"/>
    <property type="match status" value="1"/>
</dbReference>
<evidence type="ECO:0000313" key="8">
    <source>
        <dbReference type="Proteomes" id="UP000799640"/>
    </source>
</evidence>
<evidence type="ECO:0000256" key="3">
    <source>
        <dbReference type="ARBA" id="ARBA00022670"/>
    </source>
</evidence>
<dbReference type="PROSITE" id="PS00131">
    <property type="entry name" value="CARBOXYPEPT_SER_SER"/>
    <property type="match status" value="1"/>
</dbReference>
<name>A0A6G1HLM6_9PEZI</name>
<protein>
    <recommendedName>
        <fullName evidence="6">Carboxypeptidase</fullName>
        <ecNumber evidence="6">3.4.16.-</ecNumber>
    </recommendedName>
</protein>
<organism evidence="7 8">
    <name type="scientific">Trichodelitschia bisporula</name>
    <dbReference type="NCBI Taxonomy" id="703511"/>
    <lineage>
        <taxon>Eukaryota</taxon>
        <taxon>Fungi</taxon>
        <taxon>Dikarya</taxon>
        <taxon>Ascomycota</taxon>
        <taxon>Pezizomycotina</taxon>
        <taxon>Dothideomycetes</taxon>
        <taxon>Dothideomycetes incertae sedis</taxon>
        <taxon>Phaeotrichales</taxon>
        <taxon>Phaeotrichaceae</taxon>
        <taxon>Trichodelitschia</taxon>
    </lineage>
</organism>
<dbReference type="OrthoDB" id="443318at2759"/>
<evidence type="ECO:0000313" key="7">
    <source>
        <dbReference type="EMBL" id="KAF2396902.1"/>
    </source>
</evidence>
<dbReference type="EC" id="3.4.16.-" evidence="6"/>